<accession>A0ABD3BN27</accession>
<organism evidence="1 2">
    <name type="scientific">Castilleja foliolosa</name>
    <dbReference type="NCBI Taxonomy" id="1961234"/>
    <lineage>
        <taxon>Eukaryota</taxon>
        <taxon>Viridiplantae</taxon>
        <taxon>Streptophyta</taxon>
        <taxon>Embryophyta</taxon>
        <taxon>Tracheophyta</taxon>
        <taxon>Spermatophyta</taxon>
        <taxon>Magnoliopsida</taxon>
        <taxon>eudicotyledons</taxon>
        <taxon>Gunneridae</taxon>
        <taxon>Pentapetalae</taxon>
        <taxon>asterids</taxon>
        <taxon>lamiids</taxon>
        <taxon>Lamiales</taxon>
        <taxon>Orobanchaceae</taxon>
        <taxon>Pedicularideae</taxon>
        <taxon>Castillejinae</taxon>
        <taxon>Castilleja</taxon>
    </lineage>
</organism>
<evidence type="ECO:0000313" key="2">
    <source>
        <dbReference type="Proteomes" id="UP001632038"/>
    </source>
</evidence>
<gene>
    <name evidence="1" type="ORF">CASFOL_037106</name>
</gene>
<dbReference type="Proteomes" id="UP001632038">
    <property type="component" value="Unassembled WGS sequence"/>
</dbReference>
<proteinExistence type="predicted"/>
<name>A0ABD3BN27_9LAMI</name>
<sequence length="38" mass="4723">MARFLRWRLGITQPLRRRLGRRRGLARRRGQTWTPVNY</sequence>
<comment type="caution">
    <text evidence="1">The sequence shown here is derived from an EMBL/GenBank/DDBJ whole genome shotgun (WGS) entry which is preliminary data.</text>
</comment>
<evidence type="ECO:0000313" key="1">
    <source>
        <dbReference type="EMBL" id="KAL3618878.1"/>
    </source>
</evidence>
<keyword evidence="2" id="KW-1185">Reference proteome</keyword>
<dbReference type="EMBL" id="JAVIJP010000070">
    <property type="protein sequence ID" value="KAL3618878.1"/>
    <property type="molecule type" value="Genomic_DNA"/>
</dbReference>
<dbReference type="AlphaFoldDB" id="A0ABD3BN27"/>
<protein>
    <submittedName>
        <fullName evidence="1">Uncharacterized protein</fullName>
    </submittedName>
</protein>
<reference evidence="2" key="1">
    <citation type="journal article" date="2024" name="IScience">
        <title>Strigolactones Initiate the Formation of Haustorium-like Structures in Castilleja.</title>
        <authorList>
            <person name="Buerger M."/>
            <person name="Peterson D."/>
            <person name="Chory J."/>
        </authorList>
    </citation>
    <scope>NUCLEOTIDE SEQUENCE [LARGE SCALE GENOMIC DNA]</scope>
</reference>